<dbReference type="RefSeq" id="WP_244183402.1">
    <property type="nucleotide sequence ID" value="NZ_CAWNOR010000097.1"/>
</dbReference>
<dbReference type="EMBL" id="NJCX01000006">
    <property type="protein sequence ID" value="PHM74237.1"/>
    <property type="molecule type" value="Genomic_DNA"/>
</dbReference>
<comment type="caution">
    <text evidence="1">The sequence shown here is derived from an EMBL/GenBank/DDBJ whole genome shotgun (WGS) entry which is preliminary data.</text>
</comment>
<name>A0A2D0LFN6_9GAMM</name>
<keyword evidence="2" id="KW-1185">Reference proteome</keyword>
<dbReference type="SUPFAM" id="SSF53474">
    <property type="entry name" value="alpha/beta-Hydrolases"/>
    <property type="match status" value="1"/>
</dbReference>
<dbReference type="Proteomes" id="UP000221101">
    <property type="component" value="Unassembled WGS sequence"/>
</dbReference>
<dbReference type="AlphaFoldDB" id="A0A2D0LFN6"/>
<accession>A0A2D0LFN6</accession>
<reference evidence="1 2" key="1">
    <citation type="journal article" date="2017" name="Nat. Microbiol.">
        <title>Natural product diversity associated with the nematode symbionts Photorhabdus and Xenorhabdus.</title>
        <authorList>
            <person name="Tobias N.J."/>
            <person name="Wolff H."/>
            <person name="Djahanschiri B."/>
            <person name="Grundmann F."/>
            <person name="Kronenwerth M."/>
            <person name="Shi Y.M."/>
            <person name="Simonyi S."/>
            <person name="Grun P."/>
            <person name="Shapiro-Ilan D."/>
            <person name="Pidot S.J."/>
            <person name="Stinear T.P."/>
            <person name="Ebersberger I."/>
            <person name="Bode H.B."/>
        </authorList>
    </citation>
    <scope>NUCLEOTIDE SEQUENCE [LARGE SCALE GENOMIC DNA]</scope>
    <source>
        <strain evidence="1 2">DSM 17907</strain>
    </source>
</reference>
<sequence>MTLSFVLTGDPLPLIRQDYRLYHQYQPAIRSPLPFPLYTLWGEQEEECNQKMQDWVNYSHIFAGSKAYPGDHFYWYHCLSKVATDISAIVRLSANQQMLGIKPCRF</sequence>
<dbReference type="InterPro" id="IPR029058">
    <property type="entry name" value="AB_hydrolase_fold"/>
</dbReference>
<dbReference type="Gene3D" id="3.40.50.1820">
    <property type="entry name" value="alpha/beta hydrolase"/>
    <property type="match status" value="1"/>
</dbReference>
<organism evidence="1 2">
    <name type="scientific">Xenorhabdus kozodoii</name>
    <dbReference type="NCBI Taxonomy" id="351676"/>
    <lineage>
        <taxon>Bacteria</taxon>
        <taxon>Pseudomonadati</taxon>
        <taxon>Pseudomonadota</taxon>
        <taxon>Gammaproteobacteria</taxon>
        <taxon>Enterobacterales</taxon>
        <taxon>Morganellaceae</taxon>
        <taxon>Xenorhabdus</taxon>
    </lineage>
</organism>
<evidence type="ECO:0000313" key="1">
    <source>
        <dbReference type="EMBL" id="PHM74237.1"/>
    </source>
</evidence>
<proteinExistence type="predicted"/>
<protein>
    <submittedName>
        <fullName evidence="1">Pyochelin biosynthetic protein PchC</fullName>
    </submittedName>
</protein>
<evidence type="ECO:0000313" key="2">
    <source>
        <dbReference type="Proteomes" id="UP000221101"/>
    </source>
</evidence>
<gene>
    <name evidence="1" type="ORF">Xkoz_01123</name>
</gene>